<keyword evidence="1" id="KW-0479">Metal-binding</keyword>
<reference evidence="4" key="1">
    <citation type="submission" date="2019-08" db="EMBL/GenBank/DDBJ databases">
        <title>The improved chromosome-level genome for the pearl oyster Pinctada fucata martensii using PacBio sequencing and Hi-C.</title>
        <authorList>
            <person name="Zheng Z."/>
        </authorList>
    </citation>
    <scope>NUCLEOTIDE SEQUENCE</scope>
    <source>
        <strain evidence="4">ZZ-2019</strain>
        <tissue evidence="4">Adductor muscle</tissue>
    </source>
</reference>
<evidence type="ECO:0000256" key="1">
    <source>
        <dbReference type="PROSITE-ProRule" id="PRU00723"/>
    </source>
</evidence>
<feature type="region of interest" description="Disordered" evidence="2">
    <location>
        <begin position="257"/>
        <end position="281"/>
    </location>
</feature>
<feature type="domain" description="C3H1-type" evidence="3">
    <location>
        <begin position="285"/>
        <end position="313"/>
    </location>
</feature>
<dbReference type="InterPro" id="IPR000571">
    <property type="entry name" value="Znf_CCCH"/>
</dbReference>
<name>A0AA88XXB5_PINIB</name>
<dbReference type="PANTHER" id="PTHR35558">
    <property type="entry name" value="SGNH_HYDRO DOMAIN-CONTAINING PROTEIN"/>
    <property type="match status" value="1"/>
</dbReference>
<keyword evidence="1" id="KW-0862">Zinc</keyword>
<evidence type="ECO:0000313" key="4">
    <source>
        <dbReference type="EMBL" id="KAK3090135.1"/>
    </source>
</evidence>
<gene>
    <name evidence="4" type="ORF">FSP39_009429</name>
</gene>
<protein>
    <recommendedName>
        <fullName evidence="3">C3H1-type domain-containing protein</fullName>
    </recommendedName>
</protein>
<feature type="compositionally biased region" description="Basic residues" evidence="2">
    <location>
        <begin position="1"/>
        <end position="11"/>
    </location>
</feature>
<keyword evidence="1" id="KW-0863">Zinc-finger</keyword>
<dbReference type="PANTHER" id="PTHR35558:SF1">
    <property type="entry name" value="ENDONUCLEASE_EXONUCLEASE_PHOSPHATASE DOMAIN-CONTAINING PROTEIN"/>
    <property type="match status" value="1"/>
</dbReference>
<dbReference type="EMBL" id="VSWD01000010">
    <property type="protein sequence ID" value="KAK3090135.1"/>
    <property type="molecule type" value="Genomic_DNA"/>
</dbReference>
<evidence type="ECO:0000313" key="5">
    <source>
        <dbReference type="Proteomes" id="UP001186944"/>
    </source>
</evidence>
<feature type="region of interest" description="Disordered" evidence="2">
    <location>
        <begin position="52"/>
        <end position="84"/>
    </location>
</feature>
<feature type="compositionally biased region" description="Polar residues" evidence="2">
    <location>
        <begin position="347"/>
        <end position="356"/>
    </location>
</feature>
<comment type="caution">
    <text evidence="4">The sequence shown here is derived from an EMBL/GenBank/DDBJ whole genome shotgun (WGS) entry which is preliminary data.</text>
</comment>
<feature type="region of interest" description="Disordered" evidence="2">
    <location>
        <begin position="1"/>
        <end position="35"/>
    </location>
</feature>
<sequence>MGPPRRSKRPPKPNYQPDMEPPAKRGKQTESLSLTEQIRTCIRQELPEIVKSVAAEMQQQNPTTSEGESTLPQESEREVTPEPSAADMALSAIIQDQSTSDYGKERSRISISAPLSFGIDGKTKSKIWADEFIELESLMKTNRKDGEQLKMVEKDGVVTFVKSKPSAYKFFNIAQWNTAFHKFVAIYSETRPTDCAKLMKYAVSISTLANQASLPAALAYDRTFREWRESDPDSYPWDQLNTELYQHALGSALQHKFNQTQNTQSKTQSNSTGNFRIKPGTSSNTNDTGYCYQYNNFKGRCNRKPCPFPHICQFCREQHHKGICPRKQQKQAASSQTTEGSGFRITSKLSAKKPTT</sequence>
<accession>A0AA88XXB5</accession>
<evidence type="ECO:0000256" key="2">
    <source>
        <dbReference type="SAM" id="MobiDB-lite"/>
    </source>
</evidence>
<evidence type="ECO:0000259" key="3">
    <source>
        <dbReference type="PROSITE" id="PS50103"/>
    </source>
</evidence>
<feature type="compositionally biased region" description="Polar residues" evidence="2">
    <location>
        <begin position="330"/>
        <end position="340"/>
    </location>
</feature>
<feature type="compositionally biased region" description="Low complexity" evidence="2">
    <location>
        <begin position="258"/>
        <end position="274"/>
    </location>
</feature>
<feature type="region of interest" description="Disordered" evidence="2">
    <location>
        <begin position="326"/>
        <end position="356"/>
    </location>
</feature>
<feature type="compositionally biased region" description="Polar residues" evidence="2">
    <location>
        <begin position="57"/>
        <end position="73"/>
    </location>
</feature>
<dbReference type="GO" id="GO:0008270">
    <property type="term" value="F:zinc ion binding"/>
    <property type="evidence" value="ECO:0007669"/>
    <property type="project" value="UniProtKB-KW"/>
</dbReference>
<dbReference type="PROSITE" id="PS50103">
    <property type="entry name" value="ZF_C3H1"/>
    <property type="match status" value="1"/>
</dbReference>
<proteinExistence type="predicted"/>
<feature type="zinc finger region" description="C3H1-type" evidence="1">
    <location>
        <begin position="285"/>
        <end position="313"/>
    </location>
</feature>
<organism evidence="4 5">
    <name type="scientific">Pinctada imbricata</name>
    <name type="common">Atlantic pearl-oyster</name>
    <name type="synonym">Pinctada martensii</name>
    <dbReference type="NCBI Taxonomy" id="66713"/>
    <lineage>
        <taxon>Eukaryota</taxon>
        <taxon>Metazoa</taxon>
        <taxon>Spiralia</taxon>
        <taxon>Lophotrochozoa</taxon>
        <taxon>Mollusca</taxon>
        <taxon>Bivalvia</taxon>
        <taxon>Autobranchia</taxon>
        <taxon>Pteriomorphia</taxon>
        <taxon>Pterioida</taxon>
        <taxon>Pterioidea</taxon>
        <taxon>Pteriidae</taxon>
        <taxon>Pinctada</taxon>
    </lineage>
</organism>
<keyword evidence="5" id="KW-1185">Reference proteome</keyword>
<dbReference type="AlphaFoldDB" id="A0AA88XXB5"/>
<dbReference type="Proteomes" id="UP001186944">
    <property type="component" value="Unassembled WGS sequence"/>
</dbReference>